<proteinExistence type="predicted"/>
<accession>A0A975GCU0</accession>
<sequence length="115" mass="13490">MQQFFKVALFICLIAIEYLATTTVHIEVVENLWDKANHFIAFFTLYILLTLAYKNLSLIIKVFYLLLFGVQIEIVQYFIPERYFSFLDVVADSIGILIGVMVMLFYKKVFSKINE</sequence>
<dbReference type="RefSeq" id="WP_207562946.1">
    <property type="nucleotide sequence ID" value="NZ_CP046072.1"/>
</dbReference>
<gene>
    <name evidence="3" type="ORF">GJV85_05935</name>
</gene>
<reference evidence="3" key="1">
    <citation type="submission" date="2019-11" db="EMBL/GenBank/DDBJ databases">
        <authorList>
            <person name="Kojima H."/>
        </authorList>
    </citation>
    <scope>NUCLEOTIDE SEQUENCE</scope>
    <source>
        <strain evidence="3">H1576</strain>
    </source>
</reference>
<feature type="domain" description="VanZ-like" evidence="2">
    <location>
        <begin position="33"/>
        <end position="105"/>
    </location>
</feature>
<organism evidence="3 4">
    <name type="scientific">Sulfurimonas aquatica</name>
    <dbReference type="NCBI Taxonomy" id="2672570"/>
    <lineage>
        <taxon>Bacteria</taxon>
        <taxon>Pseudomonadati</taxon>
        <taxon>Campylobacterota</taxon>
        <taxon>Epsilonproteobacteria</taxon>
        <taxon>Campylobacterales</taxon>
        <taxon>Sulfurimonadaceae</taxon>
        <taxon>Sulfurimonas</taxon>
    </lineage>
</organism>
<feature type="transmembrane region" description="Helical" evidence="1">
    <location>
        <begin position="38"/>
        <end position="55"/>
    </location>
</feature>
<keyword evidence="1" id="KW-0812">Transmembrane</keyword>
<dbReference type="EMBL" id="CP046072">
    <property type="protein sequence ID" value="QSZ41663.1"/>
    <property type="molecule type" value="Genomic_DNA"/>
</dbReference>
<evidence type="ECO:0000313" key="4">
    <source>
        <dbReference type="Proteomes" id="UP000671852"/>
    </source>
</evidence>
<dbReference type="PANTHER" id="PTHR28008">
    <property type="entry name" value="DOMAIN PROTEIN, PUTATIVE (AFU_ORTHOLOGUE AFUA_3G10980)-RELATED"/>
    <property type="match status" value="1"/>
</dbReference>
<dbReference type="KEGG" id="saqt:GJV85_05935"/>
<evidence type="ECO:0000259" key="2">
    <source>
        <dbReference type="Pfam" id="PF04892"/>
    </source>
</evidence>
<dbReference type="InterPro" id="IPR006976">
    <property type="entry name" value="VanZ-like"/>
</dbReference>
<dbReference type="NCBIfam" id="NF037970">
    <property type="entry name" value="vanZ_1"/>
    <property type="match status" value="1"/>
</dbReference>
<dbReference type="Pfam" id="PF04892">
    <property type="entry name" value="VanZ"/>
    <property type="match status" value="1"/>
</dbReference>
<keyword evidence="1" id="KW-0472">Membrane</keyword>
<evidence type="ECO:0000256" key="1">
    <source>
        <dbReference type="SAM" id="Phobius"/>
    </source>
</evidence>
<protein>
    <submittedName>
        <fullName evidence="3">VanZ family protein</fullName>
    </submittedName>
</protein>
<reference evidence="3" key="2">
    <citation type="submission" date="2021-04" db="EMBL/GenBank/DDBJ databases">
        <title>Isolation and characterization of a novel species of the genus Sulfurimonas.</title>
        <authorList>
            <person name="Fukui M."/>
        </authorList>
    </citation>
    <scope>NUCLEOTIDE SEQUENCE</scope>
    <source>
        <strain evidence="3">H1576</strain>
    </source>
</reference>
<keyword evidence="1" id="KW-1133">Transmembrane helix</keyword>
<feature type="transmembrane region" description="Helical" evidence="1">
    <location>
        <begin position="85"/>
        <end position="106"/>
    </location>
</feature>
<feature type="transmembrane region" description="Helical" evidence="1">
    <location>
        <begin position="7"/>
        <end position="26"/>
    </location>
</feature>
<dbReference type="AlphaFoldDB" id="A0A975GCU0"/>
<name>A0A975GCU0_9BACT</name>
<keyword evidence="4" id="KW-1185">Reference proteome</keyword>
<evidence type="ECO:0000313" key="3">
    <source>
        <dbReference type="EMBL" id="QSZ41663.1"/>
    </source>
</evidence>
<dbReference type="Proteomes" id="UP000671852">
    <property type="component" value="Chromosome"/>
</dbReference>
<dbReference type="PANTHER" id="PTHR28008:SF1">
    <property type="entry name" value="DOMAIN PROTEIN, PUTATIVE (AFU_ORTHOLOGUE AFUA_3G10980)-RELATED"/>
    <property type="match status" value="1"/>
</dbReference>